<dbReference type="Pfam" id="PF12697">
    <property type="entry name" value="Abhydrolase_6"/>
    <property type="match status" value="1"/>
</dbReference>
<evidence type="ECO:0000259" key="1">
    <source>
        <dbReference type="Pfam" id="PF12697"/>
    </source>
</evidence>
<sequence>MPPLAQAGYHVVSYDQRGYGRTTGWDSSPWDKTNLAEFRVSQLVRDALSLVNRLGRKQVDCIVGHDFGGVTAAACPVMRPDVFKSAVHMSHPFHGSATLPFGPEGSTLKPGERPHDADIGASLAALSPPRKHYKLYNSTQAAAHDWDHPEQGLKEFLRGYIHLKSAKWAGNKPFSLAGFTAPELAQMPNYYILPLDKTMGQAVADMMAGEDATASEAFLNDAALDIYVQEWSRTGFQGGLNWYRSATTPAVNRDDSLLFANKKIEVPCTFISGAQDWGNYQEPGAVENYAQNCTDFRGTTLIEGAGHWPQQEQPEAVARAIIAFLKDAGI</sequence>
<protein>
    <recommendedName>
        <fullName evidence="1">AB hydrolase-1 domain-containing protein</fullName>
    </recommendedName>
</protein>
<dbReference type="InterPro" id="IPR029058">
    <property type="entry name" value="AB_hydrolase_fold"/>
</dbReference>
<name>A0A5N6L2L6_9ROSI</name>
<organism evidence="2 3">
    <name type="scientific">Carpinus fangiana</name>
    <dbReference type="NCBI Taxonomy" id="176857"/>
    <lineage>
        <taxon>Eukaryota</taxon>
        <taxon>Viridiplantae</taxon>
        <taxon>Streptophyta</taxon>
        <taxon>Embryophyta</taxon>
        <taxon>Tracheophyta</taxon>
        <taxon>Spermatophyta</taxon>
        <taxon>Magnoliopsida</taxon>
        <taxon>eudicotyledons</taxon>
        <taxon>Gunneridae</taxon>
        <taxon>Pentapetalae</taxon>
        <taxon>rosids</taxon>
        <taxon>fabids</taxon>
        <taxon>Fagales</taxon>
        <taxon>Betulaceae</taxon>
        <taxon>Carpinus</taxon>
    </lineage>
</organism>
<dbReference type="Gene3D" id="3.40.50.1820">
    <property type="entry name" value="alpha/beta hydrolase"/>
    <property type="match status" value="1"/>
</dbReference>
<dbReference type="OrthoDB" id="408373at2759"/>
<evidence type="ECO:0000313" key="3">
    <source>
        <dbReference type="Proteomes" id="UP000327013"/>
    </source>
</evidence>
<dbReference type="SUPFAM" id="SSF53474">
    <property type="entry name" value="alpha/beta-Hydrolases"/>
    <property type="match status" value="1"/>
</dbReference>
<dbReference type="EMBL" id="VIBQ01000036">
    <property type="protein sequence ID" value="KAB8437434.1"/>
    <property type="molecule type" value="Genomic_DNA"/>
</dbReference>
<gene>
    <name evidence="2" type="ORF">FH972_025112</name>
</gene>
<reference evidence="2 3" key="1">
    <citation type="submission" date="2019-06" db="EMBL/GenBank/DDBJ databases">
        <title>A chromosomal-level reference genome of Carpinus fangiana (Coryloideae, Betulaceae).</title>
        <authorList>
            <person name="Yang X."/>
            <person name="Wang Z."/>
            <person name="Zhang L."/>
            <person name="Hao G."/>
            <person name="Liu J."/>
            <person name="Yang Y."/>
        </authorList>
    </citation>
    <scope>NUCLEOTIDE SEQUENCE [LARGE SCALE GENOMIC DNA]</scope>
    <source>
        <strain evidence="2">Cfa_2016G</strain>
        <tissue evidence="2">Leaf</tissue>
    </source>
</reference>
<dbReference type="Proteomes" id="UP000327013">
    <property type="component" value="Unassembled WGS sequence"/>
</dbReference>
<dbReference type="PANTHER" id="PTHR43329">
    <property type="entry name" value="EPOXIDE HYDROLASE"/>
    <property type="match status" value="1"/>
</dbReference>
<dbReference type="InterPro" id="IPR000073">
    <property type="entry name" value="AB_hydrolase_1"/>
</dbReference>
<evidence type="ECO:0000313" key="2">
    <source>
        <dbReference type="EMBL" id="KAB8437434.1"/>
    </source>
</evidence>
<dbReference type="AlphaFoldDB" id="A0A5N6L2L6"/>
<feature type="domain" description="AB hydrolase-1" evidence="1">
    <location>
        <begin position="2"/>
        <end position="320"/>
    </location>
</feature>
<proteinExistence type="predicted"/>
<keyword evidence="3" id="KW-1185">Reference proteome</keyword>
<accession>A0A5N6L2L6</accession>
<comment type="caution">
    <text evidence="2">The sequence shown here is derived from an EMBL/GenBank/DDBJ whole genome shotgun (WGS) entry which is preliminary data.</text>
</comment>